<dbReference type="InterPro" id="IPR011701">
    <property type="entry name" value="MFS"/>
</dbReference>
<proteinExistence type="predicted"/>
<dbReference type="EMBL" id="JBANMG010000002">
    <property type="protein sequence ID" value="KAK6956745.1"/>
    <property type="molecule type" value="Genomic_DNA"/>
</dbReference>
<feature type="transmembrane region" description="Helical" evidence="6">
    <location>
        <begin position="235"/>
        <end position="255"/>
    </location>
</feature>
<dbReference type="PANTHER" id="PTHR23502">
    <property type="entry name" value="MAJOR FACILITATOR SUPERFAMILY"/>
    <property type="match status" value="1"/>
</dbReference>
<keyword evidence="4 6" id="KW-0472">Membrane</keyword>
<accession>A0AAX6MVW1</accession>
<evidence type="ECO:0000256" key="3">
    <source>
        <dbReference type="ARBA" id="ARBA00022989"/>
    </source>
</evidence>
<name>A0AAX6MVW1_9PEZI</name>
<comment type="subcellular location">
    <subcellularLocation>
        <location evidence="1">Membrane</location>
        <topology evidence="1">Multi-pass membrane protein</topology>
    </subcellularLocation>
</comment>
<feature type="compositionally biased region" description="Polar residues" evidence="5">
    <location>
        <begin position="1"/>
        <end position="14"/>
    </location>
</feature>
<protein>
    <recommendedName>
        <fullName evidence="7">Major facilitator superfamily (MFS) profile domain-containing protein</fullName>
    </recommendedName>
</protein>
<keyword evidence="3 6" id="KW-1133">Transmembrane helix</keyword>
<dbReference type="SUPFAM" id="SSF103473">
    <property type="entry name" value="MFS general substrate transporter"/>
    <property type="match status" value="1"/>
</dbReference>
<feature type="domain" description="Major facilitator superfamily (MFS) profile" evidence="7">
    <location>
        <begin position="66"/>
        <end position="515"/>
    </location>
</feature>
<dbReference type="InterPro" id="IPR036259">
    <property type="entry name" value="MFS_trans_sf"/>
</dbReference>
<evidence type="ECO:0000256" key="2">
    <source>
        <dbReference type="ARBA" id="ARBA00022692"/>
    </source>
</evidence>
<feature type="transmembrane region" description="Helical" evidence="6">
    <location>
        <begin position="396"/>
        <end position="415"/>
    </location>
</feature>
<dbReference type="AlphaFoldDB" id="A0AAX6MVW1"/>
<dbReference type="InterPro" id="IPR020846">
    <property type="entry name" value="MFS_dom"/>
</dbReference>
<organism evidence="8 9">
    <name type="scientific">Daldinia eschscholtzii</name>
    <dbReference type="NCBI Taxonomy" id="292717"/>
    <lineage>
        <taxon>Eukaryota</taxon>
        <taxon>Fungi</taxon>
        <taxon>Dikarya</taxon>
        <taxon>Ascomycota</taxon>
        <taxon>Pezizomycotina</taxon>
        <taxon>Sordariomycetes</taxon>
        <taxon>Xylariomycetidae</taxon>
        <taxon>Xylariales</taxon>
        <taxon>Hypoxylaceae</taxon>
        <taxon>Daldinia</taxon>
    </lineage>
</organism>
<dbReference type="PROSITE" id="PS50850">
    <property type="entry name" value="MFS"/>
    <property type="match status" value="1"/>
</dbReference>
<evidence type="ECO:0000313" key="9">
    <source>
        <dbReference type="Proteomes" id="UP001369815"/>
    </source>
</evidence>
<evidence type="ECO:0000256" key="5">
    <source>
        <dbReference type="SAM" id="MobiDB-lite"/>
    </source>
</evidence>
<feature type="transmembrane region" description="Helical" evidence="6">
    <location>
        <begin position="116"/>
        <end position="136"/>
    </location>
</feature>
<dbReference type="Proteomes" id="UP001369815">
    <property type="component" value="Unassembled WGS sequence"/>
</dbReference>
<feature type="transmembrane region" description="Helical" evidence="6">
    <location>
        <begin position="351"/>
        <end position="375"/>
    </location>
</feature>
<keyword evidence="2 6" id="KW-0812">Transmembrane</keyword>
<comment type="caution">
    <text evidence="8">The sequence shown here is derived from an EMBL/GenBank/DDBJ whole genome shotgun (WGS) entry which is preliminary data.</text>
</comment>
<evidence type="ECO:0000313" key="8">
    <source>
        <dbReference type="EMBL" id="KAK6956745.1"/>
    </source>
</evidence>
<evidence type="ECO:0000256" key="6">
    <source>
        <dbReference type="SAM" id="Phobius"/>
    </source>
</evidence>
<dbReference type="Pfam" id="PF07690">
    <property type="entry name" value="MFS_1"/>
    <property type="match status" value="1"/>
</dbReference>
<dbReference type="GO" id="GO:0016020">
    <property type="term" value="C:membrane"/>
    <property type="evidence" value="ECO:0007669"/>
    <property type="project" value="UniProtKB-SubCell"/>
</dbReference>
<evidence type="ECO:0000256" key="4">
    <source>
        <dbReference type="ARBA" id="ARBA00023136"/>
    </source>
</evidence>
<feature type="transmembrane region" description="Helical" evidence="6">
    <location>
        <begin position="208"/>
        <end position="229"/>
    </location>
</feature>
<feature type="transmembrane region" description="Helical" evidence="6">
    <location>
        <begin position="421"/>
        <end position="448"/>
    </location>
</feature>
<dbReference type="Gene3D" id="1.20.1250.20">
    <property type="entry name" value="MFS general substrate transporter like domains"/>
    <property type="match status" value="1"/>
</dbReference>
<feature type="region of interest" description="Disordered" evidence="5">
    <location>
        <begin position="1"/>
        <end position="74"/>
    </location>
</feature>
<feature type="transmembrane region" description="Helical" evidence="6">
    <location>
        <begin position="156"/>
        <end position="178"/>
    </location>
</feature>
<sequence length="523" mass="56713">MVSTQPSTGRSSTIGAGASSEDVSRASISSAPTPMLDNTACPAVASSEPVTEPTSKGEKVATDGSQAEAVPAAAELEDTDPRLPQNWTRTRSSMSLVINAPASTSIEKEFNNYDNFLSIFYITVPNLGQVVSAFYVGPLSERFGRVPVCHFFNSLFLVFTMIAGFSNSFGMIIAFRFLGGASIASMGLNPSITGDLFPIHERGSAMSITSLIPILGSAVGPIAGGYITQYLNWRWTFWMMAILTAALMPILVIVMKETYVPVIRRKALKKANLYKEKVKSPPKYFTGWNMTTVKTLALLVVRPFIILGSSRIAVLMAVYVGVIFGYLSLLASTNATVFQEVYGFSESESGLIYIATTIGTISGMVMCRFTLDFFLLRGFSLKKPDENTTPHSENRLIPTIPAMVAFPAGLLLYGWSLEKQFHWIVPAIATVLYGFSLSSSVTPIMNYLVDIFGDRSASAVAACLPLRYLGGTFLPVAAPYLYDRLGYGWANTILAFILIAIVPIIFLAIVRPQRVGASTTVPR</sequence>
<evidence type="ECO:0000259" key="7">
    <source>
        <dbReference type="PROSITE" id="PS50850"/>
    </source>
</evidence>
<evidence type="ECO:0000256" key="1">
    <source>
        <dbReference type="ARBA" id="ARBA00004141"/>
    </source>
</evidence>
<feature type="transmembrane region" description="Helical" evidence="6">
    <location>
        <begin position="488"/>
        <end position="510"/>
    </location>
</feature>
<dbReference type="GO" id="GO:0022857">
    <property type="term" value="F:transmembrane transporter activity"/>
    <property type="evidence" value="ECO:0007669"/>
    <property type="project" value="InterPro"/>
</dbReference>
<gene>
    <name evidence="8" type="ORF">Daesc_002025</name>
</gene>
<reference evidence="8 9" key="1">
    <citation type="journal article" date="2024" name="Front Chem Biol">
        <title>Unveiling the potential of Daldinia eschscholtzii MFLUCC 19-0629 through bioactivity and bioinformatics studies for enhanced sustainable agriculture production.</title>
        <authorList>
            <person name="Brooks S."/>
            <person name="Weaver J.A."/>
            <person name="Klomchit A."/>
            <person name="Alharthi S.A."/>
            <person name="Onlamun T."/>
            <person name="Nurani R."/>
            <person name="Vong T.K."/>
            <person name="Alberti F."/>
            <person name="Greco C."/>
        </authorList>
    </citation>
    <scope>NUCLEOTIDE SEQUENCE [LARGE SCALE GENOMIC DNA]</scope>
    <source>
        <strain evidence="8">MFLUCC 19-0629</strain>
    </source>
</reference>
<dbReference type="PANTHER" id="PTHR23502:SF163">
    <property type="entry name" value="MAJOR FACILITATOR SUPERFAMILY (MFS) PROFILE DOMAIN-CONTAINING PROTEIN"/>
    <property type="match status" value="1"/>
</dbReference>
<feature type="transmembrane region" description="Helical" evidence="6">
    <location>
        <begin position="312"/>
        <end position="331"/>
    </location>
</feature>
<keyword evidence="9" id="KW-1185">Reference proteome</keyword>